<organism evidence="3 4">
    <name type="scientific">Pogonomyrmex barbatus</name>
    <name type="common">red harvester ant</name>
    <dbReference type="NCBI Taxonomy" id="144034"/>
    <lineage>
        <taxon>Eukaryota</taxon>
        <taxon>Metazoa</taxon>
        <taxon>Ecdysozoa</taxon>
        <taxon>Arthropoda</taxon>
        <taxon>Hexapoda</taxon>
        <taxon>Insecta</taxon>
        <taxon>Pterygota</taxon>
        <taxon>Neoptera</taxon>
        <taxon>Endopterygota</taxon>
        <taxon>Hymenoptera</taxon>
        <taxon>Apocrita</taxon>
        <taxon>Aculeata</taxon>
        <taxon>Formicoidea</taxon>
        <taxon>Formicidae</taxon>
        <taxon>Myrmicinae</taxon>
        <taxon>Pogonomyrmex</taxon>
    </lineage>
</organism>
<evidence type="ECO:0000256" key="1">
    <source>
        <dbReference type="SAM" id="MobiDB-lite"/>
    </source>
</evidence>
<dbReference type="InterPro" id="IPR044822">
    <property type="entry name" value="Myb_DNA-bind_4"/>
</dbReference>
<keyword evidence="3" id="KW-1185">Reference proteome</keyword>
<reference evidence="4 5" key="1">
    <citation type="submission" date="2025-04" db="UniProtKB">
        <authorList>
            <consortium name="RefSeq"/>
        </authorList>
    </citation>
    <scope>IDENTIFICATION</scope>
</reference>
<accession>A0A6I9W5A6</accession>
<dbReference type="Gene3D" id="1.10.10.60">
    <property type="entry name" value="Homeodomain-like"/>
    <property type="match status" value="1"/>
</dbReference>
<dbReference type="GeneID" id="105425725"/>
<gene>
    <name evidence="4 5" type="primary">LOC105425725</name>
</gene>
<dbReference type="RefSeq" id="XP_011636059.1">
    <property type="nucleotide sequence ID" value="XM_011637757.2"/>
</dbReference>
<feature type="domain" description="Myb/SANT-like DNA-binding" evidence="2">
    <location>
        <begin position="15"/>
        <end position="107"/>
    </location>
</feature>
<dbReference type="AlphaFoldDB" id="A0A6I9W5A6"/>
<feature type="region of interest" description="Disordered" evidence="1">
    <location>
        <begin position="122"/>
        <end position="145"/>
    </location>
</feature>
<evidence type="ECO:0000313" key="5">
    <source>
        <dbReference type="RefSeq" id="XP_011636059.1"/>
    </source>
</evidence>
<dbReference type="OrthoDB" id="6760380at2759"/>
<protein>
    <submittedName>
        <fullName evidence="4 5">Uncharacterized protein LOC105425725</fullName>
    </submittedName>
</protein>
<proteinExistence type="predicted"/>
<dbReference type="Proteomes" id="UP000504615">
    <property type="component" value="Unplaced"/>
</dbReference>
<evidence type="ECO:0000259" key="2">
    <source>
        <dbReference type="Pfam" id="PF13837"/>
    </source>
</evidence>
<evidence type="ECO:0000313" key="3">
    <source>
        <dbReference type="Proteomes" id="UP000504615"/>
    </source>
</evidence>
<dbReference type="Pfam" id="PF13837">
    <property type="entry name" value="Myb_DNA-bind_4"/>
    <property type="match status" value="1"/>
</dbReference>
<dbReference type="RefSeq" id="XP_011635310.1">
    <property type="nucleotide sequence ID" value="XM_011637008.2"/>
</dbReference>
<dbReference type="PANTHER" id="PTHR31307">
    <property type="entry name" value="TRIHELIX TRANSCRIPTION FACTOR ASIL2"/>
    <property type="match status" value="1"/>
</dbReference>
<dbReference type="KEGG" id="pbar:105425725"/>
<dbReference type="InterPro" id="IPR044823">
    <property type="entry name" value="ASIL1/2-like"/>
</dbReference>
<name>A0A6I9W5A6_9HYME</name>
<sequence>MLIPKKMIVRRIQKDVWSNAAVYLLLELYREKESDFNSGSKRNECTIWAELAEKIRENSNGKYVVTGLQCSVKMSGLKRTFKNISEQNKKSENCRNTWAFYSAMNSIFGKKTFVMPPTIASSEGPVKPTNVTESPSLPSNPSKKRRVETVLKNFIDDIRQDRTQQ</sequence>
<feature type="compositionally biased region" description="Polar residues" evidence="1">
    <location>
        <begin position="129"/>
        <end position="141"/>
    </location>
</feature>
<evidence type="ECO:0000313" key="4">
    <source>
        <dbReference type="RefSeq" id="XP_011635310.1"/>
    </source>
</evidence>
<dbReference type="PANTHER" id="PTHR31307:SF63">
    <property type="entry name" value="MYB_SANT-LIKE DNA-BINDING DOMAIN-CONTAINING PROTEIN"/>
    <property type="match status" value="1"/>
</dbReference>